<dbReference type="Proteomes" id="UP000650833">
    <property type="component" value="Unassembled WGS sequence"/>
</dbReference>
<organism evidence="3 4">
    <name type="scientific">Mucor plumbeus</name>
    <dbReference type="NCBI Taxonomy" id="97098"/>
    <lineage>
        <taxon>Eukaryota</taxon>
        <taxon>Fungi</taxon>
        <taxon>Fungi incertae sedis</taxon>
        <taxon>Mucoromycota</taxon>
        <taxon>Mucoromycotina</taxon>
        <taxon>Mucoromycetes</taxon>
        <taxon>Mucorales</taxon>
        <taxon>Mucorineae</taxon>
        <taxon>Mucoraceae</taxon>
        <taxon>Mucor</taxon>
    </lineage>
</organism>
<keyword evidence="4" id="KW-1185">Reference proteome</keyword>
<dbReference type="EMBL" id="JAEPRC010000275">
    <property type="protein sequence ID" value="KAG2201730.1"/>
    <property type="molecule type" value="Genomic_DNA"/>
</dbReference>
<dbReference type="OrthoDB" id="2230873at2759"/>
<evidence type="ECO:0000256" key="1">
    <source>
        <dbReference type="SAM" id="MobiDB-lite"/>
    </source>
</evidence>
<dbReference type="InterPro" id="IPR038717">
    <property type="entry name" value="Tc1-like_DDE_dom"/>
</dbReference>
<name>A0A8H7R0N7_9FUNG</name>
<dbReference type="AlphaFoldDB" id="A0A8H7R0N7"/>
<reference evidence="3" key="1">
    <citation type="submission" date="2020-12" db="EMBL/GenBank/DDBJ databases">
        <title>Metabolic potential, ecology and presence of endohyphal bacteria is reflected in genomic diversity of Mucoromycotina.</title>
        <authorList>
            <person name="Muszewska A."/>
            <person name="Okrasinska A."/>
            <person name="Steczkiewicz K."/>
            <person name="Drgas O."/>
            <person name="Orlowska M."/>
            <person name="Perlinska-Lenart U."/>
            <person name="Aleksandrzak-Piekarczyk T."/>
            <person name="Szatraj K."/>
            <person name="Zielenkiewicz U."/>
            <person name="Pilsyk S."/>
            <person name="Malc E."/>
            <person name="Mieczkowski P."/>
            <person name="Kruszewska J.S."/>
            <person name="Biernat P."/>
            <person name="Pawlowska J."/>
        </authorList>
    </citation>
    <scope>NUCLEOTIDE SEQUENCE</scope>
    <source>
        <strain evidence="3">CBS 226.32</strain>
    </source>
</reference>
<gene>
    <name evidence="3" type="ORF">INT46_003122</name>
</gene>
<feature type="region of interest" description="Disordered" evidence="1">
    <location>
        <begin position="173"/>
        <end position="195"/>
    </location>
</feature>
<protein>
    <recommendedName>
        <fullName evidence="2">Tc1-like transposase DDE domain-containing protein</fullName>
    </recommendedName>
</protein>
<evidence type="ECO:0000313" key="3">
    <source>
        <dbReference type="EMBL" id="KAG2201730.1"/>
    </source>
</evidence>
<feature type="compositionally biased region" description="Basic residues" evidence="1">
    <location>
        <begin position="173"/>
        <end position="187"/>
    </location>
</feature>
<dbReference type="Gene3D" id="3.30.420.10">
    <property type="entry name" value="Ribonuclease H-like superfamily/Ribonuclease H"/>
    <property type="match status" value="1"/>
</dbReference>
<comment type="caution">
    <text evidence="3">The sequence shown here is derived from an EMBL/GenBank/DDBJ whole genome shotgun (WGS) entry which is preliminary data.</text>
</comment>
<evidence type="ECO:0000259" key="2">
    <source>
        <dbReference type="Pfam" id="PF13358"/>
    </source>
</evidence>
<dbReference type="InterPro" id="IPR036397">
    <property type="entry name" value="RNaseH_sf"/>
</dbReference>
<proteinExistence type="predicted"/>
<dbReference type="GO" id="GO:0003676">
    <property type="term" value="F:nucleic acid binding"/>
    <property type="evidence" value="ECO:0007669"/>
    <property type="project" value="InterPro"/>
</dbReference>
<feature type="domain" description="Tc1-like transposase DDE" evidence="2">
    <location>
        <begin position="113"/>
        <end position="263"/>
    </location>
</feature>
<dbReference type="PANTHER" id="PTHR46564:SF1">
    <property type="entry name" value="TRANSPOSASE"/>
    <property type="match status" value="1"/>
</dbReference>
<accession>A0A8H7R0N7</accession>
<evidence type="ECO:0000313" key="4">
    <source>
        <dbReference type="Proteomes" id="UP000650833"/>
    </source>
</evidence>
<sequence length="299" mass="34302">MKEDSNWNIYEKQTNQNKVGTGQLQEKHKAFLLDYFDEYPSARVKDAIDGLTENFENFLKETVVGKYIREDCNLTIKKVTRHPHARNTDNTRKERHDWVKTWSKTDMDFNSNCVFIDESAFDINMRPPTARSARGTPVIITTPTTRAISHTILGAICPMGVVNMKIRVPLKSKRMKVAGSRKRKSPAAKKPATGGTNSGHYVRFINLTLDEMDNGEIDKMIEDRGYKCVYLPKYSPELNPIEQFWASVKRKVRRSQFGNTEDVKTRISEACDAVPAQHMKNFIQHSVNVFEKCLNDIPI</sequence>
<dbReference type="Pfam" id="PF13358">
    <property type="entry name" value="DDE_3"/>
    <property type="match status" value="1"/>
</dbReference>
<dbReference type="PANTHER" id="PTHR46564">
    <property type="entry name" value="TRANSPOSASE"/>
    <property type="match status" value="1"/>
</dbReference>